<keyword evidence="4" id="KW-0645">Protease</keyword>
<feature type="transmembrane region" description="Helical" evidence="11">
    <location>
        <begin position="823"/>
        <end position="844"/>
    </location>
</feature>
<dbReference type="InterPro" id="IPR022127">
    <property type="entry name" value="STIMATE/YPL162C"/>
</dbReference>
<dbReference type="InterPro" id="IPR000668">
    <property type="entry name" value="Peptidase_C1A_C"/>
</dbReference>
<dbReference type="CDD" id="cd02698">
    <property type="entry name" value="Peptidase_C1A_CathepsinX"/>
    <property type="match status" value="1"/>
</dbReference>
<dbReference type="PANTHER" id="PTHR12411">
    <property type="entry name" value="CYSTEINE PROTEASE FAMILY C1-RELATED"/>
    <property type="match status" value="1"/>
</dbReference>
<keyword evidence="8" id="KW-0865">Zymogen</keyword>
<dbReference type="EC" id="3.4.18.1" evidence="3"/>
<feature type="domain" description="Peptidase C1A papain C-terminal" evidence="13">
    <location>
        <begin position="368"/>
        <end position="606"/>
    </location>
</feature>
<dbReference type="Proteomes" id="UP000282087">
    <property type="component" value="Unassembled WGS sequence"/>
</dbReference>
<dbReference type="InterPro" id="IPR038765">
    <property type="entry name" value="Papain-like_cys_pep_sf"/>
</dbReference>
<keyword evidence="11" id="KW-0472">Membrane</keyword>
<evidence type="ECO:0000256" key="6">
    <source>
        <dbReference type="ARBA" id="ARBA00022801"/>
    </source>
</evidence>
<keyword evidence="6" id="KW-0378">Hydrolase</keyword>
<gene>
    <name evidence="15" type="ORF">DD237_005940</name>
    <name evidence="14" type="ORF">DD238_005210</name>
</gene>
<evidence type="ECO:0000256" key="11">
    <source>
        <dbReference type="SAM" id="Phobius"/>
    </source>
</evidence>
<evidence type="ECO:0000313" key="16">
    <source>
        <dbReference type="Proteomes" id="UP000282087"/>
    </source>
</evidence>
<organism evidence="14 16">
    <name type="scientific">Peronospora effusa</name>
    <dbReference type="NCBI Taxonomy" id="542832"/>
    <lineage>
        <taxon>Eukaryota</taxon>
        <taxon>Sar</taxon>
        <taxon>Stramenopiles</taxon>
        <taxon>Oomycota</taxon>
        <taxon>Peronosporomycetes</taxon>
        <taxon>Peronosporales</taxon>
        <taxon>Peronosporaceae</taxon>
        <taxon>Peronospora</taxon>
    </lineage>
</organism>
<evidence type="ECO:0000256" key="3">
    <source>
        <dbReference type="ARBA" id="ARBA00012516"/>
    </source>
</evidence>
<name>A0A3M6VEX9_9STRA</name>
<evidence type="ECO:0000256" key="10">
    <source>
        <dbReference type="ARBA" id="ARBA00023180"/>
    </source>
</evidence>
<keyword evidence="11" id="KW-0812">Transmembrane</keyword>
<comment type="catalytic activity">
    <reaction evidence="1">
        <text>Release of C-terminal amino acid residues with broad specificity, but lacks action on C-terminal proline. Shows weak endopeptidase activity.</text>
        <dbReference type="EC" id="3.4.18.1"/>
    </reaction>
</comment>
<dbReference type="GO" id="GO:0006508">
    <property type="term" value="P:proteolysis"/>
    <property type="evidence" value="ECO:0007669"/>
    <property type="project" value="UniProtKB-KW"/>
</dbReference>
<dbReference type="AlphaFoldDB" id="A0A3M6VEX9"/>
<evidence type="ECO:0000256" key="2">
    <source>
        <dbReference type="ARBA" id="ARBA00008455"/>
    </source>
</evidence>
<feature type="transmembrane region" description="Helical" evidence="11">
    <location>
        <begin position="697"/>
        <end position="716"/>
    </location>
</feature>
<evidence type="ECO:0000256" key="1">
    <source>
        <dbReference type="ARBA" id="ARBA00001594"/>
    </source>
</evidence>
<evidence type="ECO:0000256" key="7">
    <source>
        <dbReference type="ARBA" id="ARBA00022807"/>
    </source>
</evidence>
<dbReference type="Proteomes" id="UP000286097">
    <property type="component" value="Unassembled WGS sequence"/>
</dbReference>
<feature type="transmembrane region" description="Helical" evidence="11">
    <location>
        <begin position="781"/>
        <end position="803"/>
    </location>
</feature>
<dbReference type="Pfam" id="PF12400">
    <property type="entry name" value="STIMATE"/>
    <property type="match status" value="1"/>
</dbReference>
<dbReference type="InterPro" id="IPR033157">
    <property type="entry name" value="CTSZ"/>
</dbReference>
<sequence length="896" mass="100622">MHVSFLLAAAAAITTAAAFASLPEHPIRGGYGYTRSPDRSVSLTSPRPHDVLDVTKLPKNFDWRNVNGTRYVTISRNQHIPHYCGSCWSFAATSALADRILIAKERHPHNKSSVDVHREVVLSPQVLLNCDKKDNGCHGGDQLEAYRYMKENGVPEEGCQRYEATGHDTGNTCTDRDVCENCLPSKGCFPQKTYDKYYVSEYGTTLGEQQMMAEIYARGPIACSVAVTDEFLKYSGGIFDDKTNATDVDHAISIVGWGEENNVPFWVLRNSWGSFWGEDGWMRLVRGVNNVGIEGECAFGVPKDDGWPTSTTIEEDEARQEEEDVINDAEEDQSMKSTLAGCRQKLHFAGGERVTSQLPHETMDLKDLPKTWDWRDVNGKNYVTWDKNQHIPKYCGSCWAQGTTSALSDRISIMRNASWPEIALSPQVLINCHAGGTCNGGNPGLVYEYAHRHGIPDQTCQAYQATNLRCDQFAICETCWPSKESFTPGVCESVKKFTKYYVSEYGSVSGADYMKAEIYKRGPIGCGVHATKKFEAYTGGIYSEHVMFPFINHEISVAGWGHDEETDTEYWIGRNSWGTYWGENGWFRIQMHHNNLGIEQECDWGVPLPDGSKPKDFVISIDYQGNKEAGGATVQDFLHMVALDEVSGQCHLFTDVFDRLVQLILAFIAVFVLYIKRKLELPIRPMKVWVLDVSKQSLGALYIHCISIILSIETVASTSTVYDECGIYFVNYVIDTTWGGFIMIVFLKGINKVAARFGVVSIARCGDYGDPPRLQIWWTQFFVYLVALTLMKVHNVLIIWVFFTDIAYFSTNLFSAFEDYRHLELSIVMLVVPGCCNAAQFWIIDSYLKIESNQLQFLGSRVDDSEKLCIGQNAVACFSQPPLFQGEESVKSVILL</sequence>
<dbReference type="EMBL" id="QKXF01000270">
    <property type="protein sequence ID" value="RQM13266.1"/>
    <property type="molecule type" value="Genomic_DNA"/>
</dbReference>
<evidence type="ECO:0000313" key="17">
    <source>
        <dbReference type="Proteomes" id="UP000286097"/>
    </source>
</evidence>
<keyword evidence="11" id="KW-1133">Transmembrane helix</keyword>
<dbReference type="GO" id="GO:0016807">
    <property type="term" value="F:cysteine-type carboxypeptidase activity"/>
    <property type="evidence" value="ECO:0007669"/>
    <property type="project" value="UniProtKB-EC"/>
</dbReference>
<keyword evidence="10" id="KW-0325">Glycoprotein</keyword>
<feature type="transmembrane region" description="Helical" evidence="11">
    <location>
        <begin position="660"/>
        <end position="676"/>
    </location>
</feature>
<evidence type="ECO:0000256" key="8">
    <source>
        <dbReference type="ARBA" id="ARBA00023145"/>
    </source>
</evidence>
<dbReference type="InterPro" id="IPR025661">
    <property type="entry name" value="Pept_asp_AS"/>
</dbReference>
<dbReference type="FunFam" id="3.90.70.10:FF:000117">
    <property type="entry name" value="Probable papain cysteine protease"/>
    <property type="match status" value="2"/>
</dbReference>
<keyword evidence="9" id="KW-1015">Disulfide bond</keyword>
<dbReference type="PRINTS" id="PR00705">
    <property type="entry name" value="PAPAIN"/>
</dbReference>
<dbReference type="Gene3D" id="3.90.70.10">
    <property type="entry name" value="Cysteine proteinases"/>
    <property type="match status" value="2"/>
</dbReference>
<proteinExistence type="inferred from homology"/>
<dbReference type="SMART" id="SM00645">
    <property type="entry name" value="Pept_C1"/>
    <property type="match status" value="2"/>
</dbReference>
<feature type="transmembrane region" description="Helical" evidence="11">
    <location>
        <begin position="728"/>
        <end position="747"/>
    </location>
</feature>
<feature type="chain" id="PRO_5044081723" description="cathepsin X" evidence="12">
    <location>
        <begin position="19"/>
        <end position="896"/>
    </location>
</feature>
<accession>A0A3M6VEX9</accession>
<comment type="similarity">
    <text evidence="2">Belongs to the peptidase C1 family.</text>
</comment>
<dbReference type="STRING" id="542832.A0A3M6VEX9"/>
<dbReference type="VEuPathDB" id="FungiDB:DD237_005940"/>
<dbReference type="InterPro" id="IPR013128">
    <property type="entry name" value="Peptidase_C1A"/>
</dbReference>
<evidence type="ECO:0000259" key="13">
    <source>
        <dbReference type="SMART" id="SM00645"/>
    </source>
</evidence>
<keyword evidence="16" id="KW-1185">Reference proteome</keyword>
<dbReference type="EMBL" id="QLLG01000348">
    <property type="protein sequence ID" value="RMX63986.1"/>
    <property type="molecule type" value="Genomic_DNA"/>
</dbReference>
<feature type="signal peptide" evidence="12">
    <location>
        <begin position="1"/>
        <end position="18"/>
    </location>
</feature>
<keyword evidence="7" id="KW-0788">Thiol protease</keyword>
<keyword evidence="5 12" id="KW-0732">Signal</keyword>
<evidence type="ECO:0000313" key="15">
    <source>
        <dbReference type="EMBL" id="RQM13266.1"/>
    </source>
</evidence>
<protein>
    <recommendedName>
        <fullName evidence="3">cathepsin X</fullName>
        <ecNumber evidence="3">3.4.18.1</ecNumber>
    </recommendedName>
</protein>
<evidence type="ECO:0000256" key="9">
    <source>
        <dbReference type="ARBA" id="ARBA00023157"/>
    </source>
</evidence>
<evidence type="ECO:0000256" key="4">
    <source>
        <dbReference type="ARBA" id="ARBA00022670"/>
    </source>
</evidence>
<reference evidence="16 17" key="1">
    <citation type="submission" date="2018-06" db="EMBL/GenBank/DDBJ databases">
        <title>Comparative genomics of downy mildews reveals potential adaptations to biotrophy.</title>
        <authorList>
            <person name="Fletcher K."/>
            <person name="Klosterman S.J."/>
            <person name="Derevnina L."/>
            <person name="Martin F."/>
            <person name="Koike S."/>
            <person name="Reyes Chin-Wo S."/>
            <person name="Mou B."/>
            <person name="Michelmore R."/>
        </authorList>
    </citation>
    <scope>NUCLEOTIDE SEQUENCE [LARGE SCALE GENOMIC DNA]</scope>
    <source>
        <strain evidence="15 17">R13</strain>
        <strain evidence="14 16">R14</strain>
    </source>
</reference>
<evidence type="ECO:0000256" key="12">
    <source>
        <dbReference type="SAM" id="SignalP"/>
    </source>
</evidence>
<comment type="caution">
    <text evidence="14">The sequence shown here is derived from an EMBL/GenBank/DDBJ whole genome shotgun (WGS) entry which is preliminary data.</text>
</comment>
<evidence type="ECO:0000313" key="14">
    <source>
        <dbReference type="EMBL" id="RMX63986.1"/>
    </source>
</evidence>
<feature type="domain" description="Peptidase C1A papain C-terminal" evidence="13">
    <location>
        <begin position="57"/>
        <end position="301"/>
    </location>
</feature>
<dbReference type="SUPFAM" id="SSF54001">
    <property type="entry name" value="Cysteine proteinases"/>
    <property type="match status" value="2"/>
</dbReference>
<dbReference type="PROSITE" id="PS00640">
    <property type="entry name" value="THIOL_PROTEASE_ASN"/>
    <property type="match status" value="2"/>
</dbReference>
<dbReference type="Pfam" id="PF00112">
    <property type="entry name" value="Peptidase_C1"/>
    <property type="match status" value="2"/>
</dbReference>
<evidence type="ECO:0000256" key="5">
    <source>
        <dbReference type="ARBA" id="ARBA00022729"/>
    </source>
</evidence>